<evidence type="ECO:0000313" key="1">
    <source>
        <dbReference type="EMBL" id="DAE15883.1"/>
    </source>
</evidence>
<organism evidence="1">
    <name type="scientific">Siphoviridae sp. ctu9a31</name>
    <dbReference type="NCBI Taxonomy" id="2825712"/>
    <lineage>
        <taxon>Viruses</taxon>
        <taxon>Duplodnaviria</taxon>
        <taxon>Heunggongvirae</taxon>
        <taxon>Uroviricota</taxon>
        <taxon>Caudoviricetes</taxon>
    </lineage>
</organism>
<protein>
    <submittedName>
        <fullName evidence="1">S26 Mitochondrial ribosome subunit S26</fullName>
    </submittedName>
</protein>
<accession>A0A8S5QAN3</accession>
<sequence length="110" mass="12961">MTIDEVIKDLKGEYSSPYNNQLAEWLEELKELREGNRTLSLGEGHFITEDNLDKSIDNAYFKGYNKAIDDCIEELKKRRDLQYMKVNCDDVELKMLSYKLKGAKRNEDFK</sequence>
<reference evidence="1" key="1">
    <citation type="journal article" date="2021" name="Proc. Natl. Acad. Sci. U.S.A.">
        <title>A Catalog of Tens of Thousands of Viruses from Human Metagenomes Reveals Hidden Associations with Chronic Diseases.</title>
        <authorList>
            <person name="Tisza M.J."/>
            <person name="Buck C.B."/>
        </authorList>
    </citation>
    <scope>NUCLEOTIDE SEQUENCE</scope>
    <source>
        <strain evidence="1">Ctu9a31</strain>
    </source>
</reference>
<dbReference type="EMBL" id="BK015613">
    <property type="protein sequence ID" value="DAE15883.1"/>
    <property type="molecule type" value="Genomic_DNA"/>
</dbReference>
<proteinExistence type="predicted"/>
<name>A0A8S5QAN3_9CAUD</name>